<dbReference type="Proteomes" id="UP000026902">
    <property type="component" value="Segment"/>
</dbReference>
<keyword evidence="3" id="KW-1185">Reference proteome</keyword>
<evidence type="ECO:0000313" key="2">
    <source>
        <dbReference type="EMBL" id="AHZ09569.1"/>
    </source>
</evidence>
<evidence type="ECO:0000259" key="1">
    <source>
        <dbReference type="Pfam" id="PF24240"/>
    </source>
</evidence>
<organism evidence="2 3">
    <name type="scientific">Bacillus phage CAM003</name>
    <dbReference type="NCBI Taxonomy" id="1486657"/>
    <lineage>
        <taxon>Viruses</taxon>
        <taxon>Duplodnaviria</taxon>
        <taxon>Heunggongvirae</taxon>
        <taxon>Uroviricota</taxon>
        <taxon>Caudoviricetes</taxon>
        <taxon>Herelleviridae</taxon>
        <taxon>Bastillevirinae</taxon>
        <taxon>Bastillevirus</taxon>
        <taxon>Bastillevirus CAM003</taxon>
    </lineage>
</organism>
<reference evidence="3" key="1">
    <citation type="submission" date="2014-09" db="EMBL/GenBank/DDBJ databases">
        <authorList>
            <person name="Sauder A.B."/>
            <person name="McKenzie Q.R."/>
            <person name="Temple L.M."/>
            <person name="Alexis B.K."/>
            <person name="Al-Atrache Z."/>
            <person name="Lewis L.O."/>
            <person name="Loesser-Casey K.E."/>
            <person name="Mitchell K.J."/>
        </authorList>
    </citation>
    <scope>NUCLEOTIDE SEQUENCE [LARGE SCALE GENOMIC DNA]</scope>
</reference>
<accession>A0A024AZ34</accession>
<name>A0A024AZ34_9CAUD</name>
<dbReference type="GeneID" id="19526435"/>
<dbReference type="EMBL" id="KJ489397">
    <property type="protein sequence ID" value="AHZ09569.1"/>
    <property type="molecule type" value="Genomic_DNA"/>
</dbReference>
<dbReference type="Pfam" id="PF24240">
    <property type="entry name" value="DUF7448"/>
    <property type="match status" value="1"/>
</dbReference>
<dbReference type="RefSeq" id="YP_009037035.1">
    <property type="nucleotide sequence ID" value="NC_024216.1"/>
</dbReference>
<proteinExistence type="predicted"/>
<feature type="domain" description="DUF7448" evidence="1">
    <location>
        <begin position="13"/>
        <end position="127"/>
    </location>
</feature>
<dbReference type="InterPro" id="IPR055871">
    <property type="entry name" value="DUF7448"/>
</dbReference>
<evidence type="ECO:0000313" key="3">
    <source>
        <dbReference type="Proteomes" id="UP000026902"/>
    </source>
</evidence>
<sequence length="178" mass="20555">MNYWNNELFEFEGLVGKTLTRIDDSRGDELVFYDTEGEIYVMYHQQDCCESVYIEDINGDLEDLLHSPILMAEESTNHDDLEGEDDDDDWDDYGTHTWTFYKIATIKGTVTIRWLGTSNGYYSESVSLVHVTDAEDKRSYLDAPEEMEEENPNEVYFMVNGQVLAKSQTISSETSYSN</sequence>
<dbReference type="KEGG" id="vg:19526435"/>
<protein>
    <recommendedName>
        <fullName evidence="1">DUF7448 domain-containing protein</fullName>
    </recommendedName>
</protein>